<feature type="binding site" evidence="7">
    <location>
        <position position="95"/>
    </location>
    <ligand>
        <name>Zn(2+)</name>
        <dbReference type="ChEBI" id="CHEBI:29105"/>
    </ligand>
</feature>
<keyword evidence="4" id="KW-0805">Transcription regulation</keyword>
<dbReference type="Pfam" id="PF01475">
    <property type="entry name" value="FUR"/>
    <property type="match status" value="1"/>
</dbReference>
<dbReference type="InterPro" id="IPR043135">
    <property type="entry name" value="Fur_C"/>
</dbReference>
<dbReference type="PANTHER" id="PTHR33202">
    <property type="entry name" value="ZINC UPTAKE REGULATION PROTEIN"/>
    <property type="match status" value="1"/>
</dbReference>
<evidence type="ECO:0000256" key="3">
    <source>
        <dbReference type="ARBA" id="ARBA00022833"/>
    </source>
</evidence>
<dbReference type="GO" id="GO:1900376">
    <property type="term" value="P:regulation of secondary metabolite biosynthetic process"/>
    <property type="evidence" value="ECO:0007669"/>
    <property type="project" value="TreeGrafter"/>
</dbReference>
<dbReference type="InterPro" id="IPR036388">
    <property type="entry name" value="WH-like_DNA-bd_sf"/>
</dbReference>
<evidence type="ECO:0000256" key="5">
    <source>
        <dbReference type="ARBA" id="ARBA00023125"/>
    </source>
</evidence>
<dbReference type="GO" id="GO:0005829">
    <property type="term" value="C:cytosol"/>
    <property type="evidence" value="ECO:0007669"/>
    <property type="project" value="TreeGrafter"/>
</dbReference>
<comment type="similarity">
    <text evidence="1">Belongs to the Fur family.</text>
</comment>
<reference evidence="8 9" key="1">
    <citation type="journal article" date="2016" name="Appl. Environ. Microbiol.">
        <title>Whole genome relationships among Francisella bacteria of diverse origin define new species and provide specific regions for detection.</title>
        <authorList>
            <person name="Challacombe J.F."/>
            <person name="Petersen J.M."/>
            <person name="Gallegos-Graves V."/>
            <person name="Hodge D."/>
            <person name="Pillai S."/>
            <person name="Kuske C.R."/>
        </authorList>
    </citation>
    <scope>NUCLEOTIDE SEQUENCE [LARGE SCALE GENOMIC DNA]</scope>
    <source>
        <strain evidence="9">TX07-7310</strain>
    </source>
</reference>
<dbReference type="PANTHER" id="PTHR33202:SF6">
    <property type="entry name" value="ZINC UPTAKE REGULATION PROTEIN"/>
    <property type="match status" value="1"/>
</dbReference>
<evidence type="ECO:0000256" key="2">
    <source>
        <dbReference type="ARBA" id="ARBA00022491"/>
    </source>
</evidence>
<keyword evidence="5" id="KW-0238">DNA-binding</keyword>
<dbReference type="OrthoDB" id="9801127at2"/>
<feature type="binding site" evidence="7">
    <location>
        <position position="98"/>
    </location>
    <ligand>
        <name>Zn(2+)</name>
        <dbReference type="ChEBI" id="CHEBI:29105"/>
    </ligand>
</feature>
<keyword evidence="9" id="KW-1185">Reference proteome</keyword>
<evidence type="ECO:0000313" key="8">
    <source>
        <dbReference type="EMBL" id="API86051.1"/>
    </source>
</evidence>
<dbReference type="SUPFAM" id="SSF46785">
    <property type="entry name" value="Winged helix' DNA-binding domain"/>
    <property type="match status" value="1"/>
</dbReference>
<dbReference type="GO" id="GO:0003700">
    <property type="term" value="F:DNA-binding transcription factor activity"/>
    <property type="evidence" value="ECO:0007669"/>
    <property type="project" value="InterPro"/>
</dbReference>
<keyword evidence="7" id="KW-0479">Metal-binding</keyword>
<evidence type="ECO:0000256" key="7">
    <source>
        <dbReference type="PIRSR" id="PIRSR602481-1"/>
    </source>
</evidence>
<proteinExistence type="inferred from homology"/>
<dbReference type="AlphaFoldDB" id="A0A1L4BQC2"/>
<keyword evidence="6" id="KW-0804">Transcription</keyword>
<evidence type="ECO:0000256" key="1">
    <source>
        <dbReference type="ARBA" id="ARBA00007957"/>
    </source>
</evidence>
<protein>
    <submittedName>
        <fullName evidence="8">Amino acid ABC transporter substrate-binding protein</fullName>
    </submittedName>
</protein>
<gene>
    <name evidence="8" type="ORF">F7310_01170</name>
</gene>
<dbReference type="GO" id="GO:0008270">
    <property type="term" value="F:zinc ion binding"/>
    <property type="evidence" value="ECO:0007669"/>
    <property type="project" value="TreeGrafter"/>
</dbReference>
<evidence type="ECO:0000256" key="6">
    <source>
        <dbReference type="ARBA" id="ARBA00023163"/>
    </source>
</evidence>
<dbReference type="STRING" id="573570.F7310_01170"/>
<dbReference type="EMBL" id="CP016796">
    <property type="protein sequence ID" value="API86051.1"/>
    <property type="molecule type" value="Genomic_DNA"/>
</dbReference>
<name>A0A1L4BQC2_9GAMM</name>
<sequence length="138" mass="16111">MDLIKQAEIYCKSYKHRFTEPRKRVLEAIVKQKAPLTAYDILRLLSIAKDTKPPTIYRAIDFWLKHGFIHRVESMNCYIACNFNHKHKGTQIIICEKCGMTKETCVDDKRISAEISEKESFLVHSWSMEIRGICSKCV</sequence>
<dbReference type="Gene3D" id="3.30.1490.190">
    <property type="match status" value="1"/>
</dbReference>
<feature type="binding site" evidence="7">
    <location>
        <position position="134"/>
    </location>
    <ligand>
        <name>Zn(2+)</name>
        <dbReference type="ChEBI" id="CHEBI:29105"/>
    </ligand>
</feature>
<organism evidence="8 9">
    <name type="scientific">Francisella uliginis</name>
    <dbReference type="NCBI Taxonomy" id="573570"/>
    <lineage>
        <taxon>Bacteria</taxon>
        <taxon>Pseudomonadati</taxon>
        <taxon>Pseudomonadota</taxon>
        <taxon>Gammaproteobacteria</taxon>
        <taxon>Thiotrichales</taxon>
        <taxon>Francisellaceae</taxon>
        <taxon>Francisella</taxon>
    </lineage>
</organism>
<feature type="binding site" evidence="7">
    <location>
        <position position="137"/>
    </location>
    <ligand>
        <name>Zn(2+)</name>
        <dbReference type="ChEBI" id="CHEBI:29105"/>
    </ligand>
</feature>
<keyword evidence="3 7" id="KW-0862">Zinc</keyword>
<dbReference type="InterPro" id="IPR036390">
    <property type="entry name" value="WH_DNA-bd_sf"/>
</dbReference>
<accession>A0A1L4BQC2</accession>
<dbReference type="Proteomes" id="UP000184222">
    <property type="component" value="Chromosome"/>
</dbReference>
<evidence type="ECO:0000313" key="9">
    <source>
        <dbReference type="Proteomes" id="UP000184222"/>
    </source>
</evidence>
<evidence type="ECO:0000256" key="4">
    <source>
        <dbReference type="ARBA" id="ARBA00023015"/>
    </source>
</evidence>
<dbReference type="KEGG" id="frx:F7310_01170"/>
<comment type="cofactor">
    <cofactor evidence="7">
        <name>Zn(2+)</name>
        <dbReference type="ChEBI" id="CHEBI:29105"/>
    </cofactor>
    <text evidence="7">Binds 1 zinc ion per subunit.</text>
</comment>
<dbReference type="Gene3D" id="1.10.10.10">
    <property type="entry name" value="Winged helix-like DNA-binding domain superfamily/Winged helix DNA-binding domain"/>
    <property type="match status" value="1"/>
</dbReference>
<dbReference type="GO" id="GO:0000976">
    <property type="term" value="F:transcription cis-regulatory region binding"/>
    <property type="evidence" value="ECO:0007669"/>
    <property type="project" value="TreeGrafter"/>
</dbReference>
<keyword evidence="2" id="KW-0678">Repressor</keyword>
<dbReference type="InterPro" id="IPR002481">
    <property type="entry name" value="FUR"/>
</dbReference>
<dbReference type="GO" id="GO:0045892">
    <property type="term" value="P:negative regulation of DNA-templated transcription"/>
    <property type="evidence" value="ECO:0007669"/>
    <property type="project" value="TreeGrafter"/>
</dbReference>
<dbReference type="RefSeq" id="WP_072711250.1">
    <property type="nucleotide sequence ID" value="NZ_CP016796.1"/>
</dbReference>